<comment type="caution">
    <text evidence="1">The sequence shown here is derived from an EMBL/GenBank/DDBJ whole genome shotgun (WGS) entry which is preliminary data.</text>
</comment>
<keyword evidence="2" id="KW-1185">Reference proteome</keyword>
<dbReference type="RefSeq" id="WP_168671994.1">
    <property type="nucleotide sequence ID" value="NZ_JAAVTK010000002.1"/>
</dbReference>
<dbReference type="NCBIfam" id="TIGR04183">
    <property type="entry name" value="Por_Secre_tail"/>
    <property type="match status" value="1"/>
</dbReference>
<proteinExistence type="predicted"/>
<dbReference type="Proteomes" id="UP000717634">
    <property type="component" value="Unassembled WGS sequence"/>
</dbReference>
<evidence type="ECO:0008006" key="3">
    <source>
        <dbReference type="Google" id="ProtNLM"/>
    </source>
</evidence>
<reference evidence="1 2" key="1">
    <citation type="submission" date="2020-03" db="EMBL/GenBank/DDBJ databases">
        <title>Genomic Encyclopedia of Type Strains, Phase IV (KMG-V): Genome sequencing to study the core and pangenomes of soil and plant-associated prokaryotes.</title>
        <authorList>
            <person name="Whitman W."/>
        </authorList>
    </citation>
    <scope>NUCLEOTIDE SEQUENCE [LARGE SCALE GENOMIC DNA]</scope>
    <source>
        <strain evidence="1 2">1B</strain>
    </source>
</reference>
<organism evidence="1 2">
    <name type="scientific">Hymenobacter artigasi</name>
    <dbReference type="NCBI Taxonomy" id="2719616"/>
    <lineage>
        <taxon>Bacteria</taxon>
        <taxon>Pseudomonadati</taxon>
        <taxon>Bacteroidota</taxon>
        <taxon>Cytophagia</taxon>
        <taxon>Cytophagales</taxon>
        <taxon>Hymenobacteraceae</taxon>
        <taxon>Hymenobacter</taxon>
    </lineage>
</organism>
<sequence>MTDAPDYATATIPTSGCAVSPDVFSPGRHQPDDAPGKTCLADSIFVLGQNYPNPHKGETTVPFTLPTNADVRLDLLDHLGRKMASVVRKGRSAGVQNIKLNLAGLGLPAGNYIYQLQVSSRFGTYQQAKQMTIE</sequence>
<evidence type="ECO:0000313" key="2">
    <source>
        <dbReference type="Proteomes" id="UP000717634"/>
    </source>
</evidence>
<protein>
    <recommendedName>
        <fullName evidence="3">T9SS type A sorting domain-containing protein</fullName>
    </recommendedName>
</protein>
<dbReference type="InterPro" id="IPR026444">
    <property type="entry name" value="Secre_tail"/>
</dbReference>
<dbReference type="EMBL" id="JAAVTK010000002">
    <property type="protein sequence ID" value="NKI88357.1"/>
    <property type="molecule type" value="Genomic_DNA"/>
</dbReference>
<accession>A0ABX1HH07</accession>
<name>A0ABX1HH07_9BACT</name>
<gene>
    <name evidence="1" type="ORF">HBN54_000944</name>
</gene>
<evidence type="ECO:0000313" key="1">
    <source>
        <dbReference type="EMBL" id="NKI88357.1"/>
    </source>
</evidence>